<evidence type="ECO:0000313" key="1">
    <source>
        <dbReference type="Proteomes" id="UP000887580"/>
    </source>
</evidence>
<name>A0AC35FYS9_9BILA</name>
<sequence length="557" mass="64810">MVESCWITPMRKKLQREWYDGNLVLYNCNTISTELCNNPGLIDYILDDYQFSDKMAEYYKGYHLNSVTAREERGLCYNPYNLRNAITIAVLPFTLENINIISRELAIMRSNNSEHLLRYHKFSHIGSYFIVEFPFLLRLSDLIEIVKKEKVDYEIHGCIPQQPMVKIIYGILRGLAELHHMKIWHSKLDSKSICLSVHNAKILIANYTDVKPSKSAVLEDGPLENYMAPEQLVRSKRNTGKLPDHDFGRSIVPRISEKVDIWAVGMIIYEMVIGKPLYKKDFEQSKYYRKFIDKIMYMPLPTIDEMYPYKYAPLIDTFLSCCVERNISKRPCASELLENFKDLFNTFESDENLILEAVNSSQSVISSFKANRMEKFACHAVDEPVDAKLSIPQELMISPERLKWKRFNKSKIDYQRSCSLSFGDCHLLVKVRKKSMLLSRFNPFIYVQSSLPPHSTRAISYIQEAIFQLVNKKVFNKFQALLICSIISQLTEFNVLEEDNIAKEFVVSEIYNIDQHNRMQKVLIPLVPMSTNEIICDSKTLCQTVLLEYVFPKVKSV</sequence>
<organism evidence="1 2">
    <name type="scientific">Panagrolaimus sp. PS1159</name>
    <dbReference type="NCBI Taxonomy" id="55785"/>
    <lineage>
        <taxon>Eukaryota</taxon>
        <taxon>Metazoa</taxon>
        <taxon>Ecdysozoa</taxon>
        <taxon>Nematoda</taxon>
        <taxon>Chromadorea</taxon>
        <taxon>Rhabditida</taxon>
        <taxon>Tylenchina</taxon>
        <taxon>Panagrolaimomorpha</taxon>
        <taxon>Panagrolaimoidea</taxon>
        <taxon>Panagrolaimidae</taxon>
        <taxon>Panagrolaimus</taxon>
    </lineage>
</organism>
<proteinExistence type="predicted"/>
<reference evidence="2" key="1">
    <citation type="submission" date="2022-11" db="UniProtKB">
        <authorList>
            <consortium name="WormBaseParasite"/>
        </authorList>
    </citation>
    <scope>IDENTIFICATION</scope>
</reference>
<dbReference type="Proteomes" id="UP000887580">
    <property type="component" value="Unplaced"/>
</dbReference>
<dbReference type="WBParaSite" id="PS1159_v2.g22274.t1">
    <property type="protein sequence ID" value="PS1159_v2.g22274.t1"/>
    <property type="gene ID" value="PS1159_v2.g22274"/>
</dbReference>
<evidence type="ECO:0000313" key="2">
    <source>
        <dbReference type="WBParaSite" id="PS1159_v2.g22274.t1"/>
    </source>
</evidence>
<accession>A0AC35FYS9</accession>
<protein>
    <submittedName>
        <fullName evidence="2">Protein kinase domain-containing protein</fullName>
    </submittedName>
</protein>